<feature type="region of interest" description="Disordered" evidence="1">
    <location>
        <begin position="1"/>
        <end position="144"/>
    </location>
</feature>
<feature type="region of interest" description="Disordered" evidence="1">
    <location>
        <begin position="351"/>
        <end position="430"/>
    </location>
</feature>
<feature type="compositionally biased region" description="Low complexity" evidence="1">
    <location>
        <begin position="99"/>
        <end position="115"/>
    </location>
</feature>
<dbReference type="EMBL" id="SNSC02000009">
    <property type="protein sequence ID" value="TID21289.1"/>
    <property type="molecule type" value="Genomic_DNA"/>
</dbReference>
<organism evidence="2 3">
    <name type="scientific">Venturia nashicola</name>
    <dbReference type="NCBI Taxonomy" id="86259"/>
    <lineage>
        <taxon>Eukaryota</taxon>
        <taxon>Fungi</taxon>
        <taxon>Dikarya</taxon>
        <taxon>Ascomycota</taxon>
        <taxon>Pezizomycotina</taxon>
        <taxon>Dothideomycetes</taxon>
        <taxon>Pleosporomycetidae</taxon>
        <taxon>Venturiales</taxon>
        <taxon>Venturiaceae</taxon>
        <taxon>Venturia</taxon>
    </lineage>
</organism>
<feature type="compositionally biased region" description="Basic and acidic residues" evidence="1">
    <location>
        <begin position="48"/>
        <end position="60"/>
    </location>
</feature>
<feature type="compositionally biased region" description="Basic and acidic residues" evidence="1">
    <location>
        <begin position="68"/>
        <end position="80"/>
    </location>
</feature>
<protein>
    <submittedName>
        <fullName evidence="2">Uncharacterized protein</fullName>
    </submittedName>
</protein>
<evidence type="ECO:0000313" key="2">
    <source>
        <dbReference type="EMBL" id="TID21289.1"/>
    </source>
</evidence>
<sequence length="582" mass="64448">MSDYERDYDDRRSHRGTNTRYRDREPEYVSETTYIQRGSGRPSNELVYRGREESIEDIPRDFPPPNAEYRRTKIREEYPPRRPRSSRYKSDDYDDDYYSDYAPPAAAAAGYAAGSRRSKKSRNDDYYSDGGYDRPPLRERRKSRVEEIAEGVGLGGVLAAVTGKANSVRSKSRGRRGGSSSDRSDYRSRSRGADDNRKKWQQAAKAAVVTGVIEAVRSRNEPGPWTGAKGQRIATAALAAGGIDGFLDRNPNKKTKRHIVESVVGGLAANRLANGGRDRSASRGRSQSRSRSRSRGGFLSRSRSRLRSLSRGGRDRSESPARGGRSRSRGLKDVAALGGIAAAGKAIYDRVRSKSRGRDRRSSSVSSEDSYVPARRPRYRADRGGSPDEGDIDRGRAEEAGGEGQLSRKRDGSSDSVSTTDLEEQRKKTRGKELLTAGLATVATIHAAHGVYSSMVASEKRHKLVMEGEMLPEEARKRKSKNMLQDAAAVGIAALGIKSAFSEWKEMNETRHSFHELEAKKRKKRKARENARRERRQNGGGYGRQAYGYPAAPYPSGPTYADANPYAANLPPPPMGVQPARY</sequence>
<dbReference type="Proteomes" id="UP000298493">
    <property type="component" value="Unassembled WGS sequence"/>
</dbReference>
<feature type="region of interest" description="Disordered" evidence="1">
    <location>
        <begin position="516"/>
        <end position="549"/>
    </location>
</feature>
<feature type="compositionally biased region" description="Basic and acidic residues" evidence="1">
    <location>
        <begin position="121"/>
        <end position="138"/>
    </location>
</feature>
<proteinExistence type="predicted"/>
<comment type="caution">
    <text evidence="2">The sequence shown here is derived from an EMBL/GenBank/DDBJ whole genome shotgun (WGS) entry which is preliminary data.</text>
</comment>
<feature type="compositionally biased region" description="Basic and acidic residues" evidence="1">
    <location>
        <begin position="182"/>
        <end position="198"/>
    </location>
</feature>
<name>A0A4Z1PHH6_9PEZI</name>
<gene>
    <name evidence="2" type="ORF">E6O75_ATG04684</name>
</gene>
<evidence type="ECO:0000256" key="1">
    <source>
        <dbReference type="SAM" id="MobiDB-lite"/>
    </source>
</evidence>
<dbReference type="OrthoDB" id="5407645at2759"/>
<dbReference type="AlphaFoldDB" id="A0A4Z1PHH6"/>
<feature type="compositionally biased region" description="Low complexity" evidence="1">
    <location>
        <begin position="363"/>
        <end position="372"/>
    </location>
</feature>
<evidence type="ECO:0000313" key="3">
    <source>
        <dbReference type="Proteomes" id="UP000298493"/>
    </source>
</evidence>
<dbReference type="STRING" id="86259.A0A4Z1PHH6"/>
<keyword evidence="3" id="KW-1185">Reference proteome</keyword>
<accession>A0A4Z1PHH6</accession>
<feature type="compositionally biased region" description="Basic and acidic residues" evidence="1">
    <location>
        <begin position="379"/>
        <end position="399"/>
    </location>
</feature>
<feature type="compositionally biased region" description="Basic and acidic residues" evidence="1">
    <location>
        <begin position="1"/>
        <end position="12"/>
    </location>
</feature>
<feature type="region of interest" description="Disordered" evidence="1">
    <location>
        <begin position="165"/>
        <end position="202"/>
    </location>
</feature>
<reference evidence="2 3" key="1">
    <citation type="submission" date="2019-04" db="EMBL/GenBank/DDBJ databases">
        <title>High contiguity whole genome sequence and gene annotation resource for two Venturia nashicola isolates.</title>
        <authorList>
            <person name="Prokchorchik M."/>
            <person name="Won K."/>
            <person name="Lee Y."/>
            <person name="Choi E.D."/>
            <person name="Segonzac C."/>
            <person name="Sohn K.H."/>
        </authorList>
    </citation>
    <scope>NUCLEOTIDE SEQUENCE [LARGE SCALE GENOMIC DNA]</scope>
    <source>
        <strain evidence="2 3">PRI2</strain>
    </source>
</reference>
<feature type="region of interest" description="Disordered" evidence="1">
    <location>
        <begin position="270"/>
        <end position="332"/>
    </location>
</feature>